<dbReference type="Pfam" id="PF04198">
    <property type="entry name" value="Sugar-bind"/>
    <property type="match status" value="1"/>
</dbReference>
<dbReference type="InterPro" id="IPR013249">
    <property type="entry name" value="RNA_pol_sigma70_r4_t2"/>
</dbReference>
<evidence type="ECO:0000313" key="7">
    <source>
        <dbReference type="EMBL" id="MFC0209290.1"/>
    </source>
</evidence>
<dbReference type="Proteomes" id="UP001589755">
    <property type="component" value="Unassembled WGS sequence"/>
</dbReference>
<evidence type="ECO:0000256" key="4">
    <source>
        <dbReference type="ARBA" id="ARBA00023163"/>
    </source>
</evidence>
<evidence type="ECO:0000259" key="6">
    <source>
        <dbReference type="Pfam" id="PF08281"/>
    </source>
</evidence>
<evidence type="ECO:0000259" key="5">
    <source>
        <dbReference type="Pfam" id="PF04198"/>
    </source>
</evidence>
<dbReference type="Gene3D" id="1.10.10.10">
    <property type="entry name" value="Winged helix-like DNA-binding domain superfamily/Winged helix DNA-binding domain"/>
    <property type="match status" value="1"/>
</dbReference>
<keyword evidence="4" id="KW-0804">Transcription</keyword>
<dbReference type="RefSeq" id="WP_261520272.1">
    <property type="nucleotide sequence ID" value="NZ_JAODNW010000010.1"/>
</dbReference>
<comment type="caution">
    <text evidence="7">The sequence shown here is derived from an EMBL/GenBank/DDBJ whole genome shotgun (WGS) entry which is preliminary data.</text>
</comment>
<dbReference type="InterPro" id="IPR007324">
    <property type="entry name" value="Sugar-bd_dom_put"/>
</dbReference>
<evidence type="ECO:0000256" key="2">
    <source>
        <dbReference type="ARBA" id="ARBA00023015"/>
    </source>
</evidence>
<reference evidence="7 8" key="1">
    <citation type="submission" date="2024-09" db="EMBL/GenBank/DDBJ databases">
        <authorList>
            <person name="Sun Q."/>
            <person name="Mori K."/>
        </authorList>
    </citation>
    <scope>NUCLEOTIDE SEQUENCE [LARGE SCALE GENOMIC DNA]</scope>
    <source>
        <strain evidence="7 8">CCM 8543</strain>
    </source>
</reference>
<evidence type="ECO:0000313" key="8">
    <source>
        <dbReference type="Proteomes" id="UP001589755"/>
    </source>
</evidence>
<dbReference type="InterPro" id="IPR051054">
    <property type="entry name" value="SorC_transcr_regulators"/>
</dbReference>
<proteinExistence type="inferred from homology"/>
<dbReference type="SUPFAM" id="SSF100950">
    <property type="entry name" value="NagB/RpiA/CoA transferase-like"/>
    <property type="match status" value="1"/>
</dbReference>
<feature type="domain" description="RNA polymerase sigma factor 70 region 4 type 2" evidence="6">
    <location>
        <begin position="16"/>
        <end position="47"/>
    </location>
</feature>
<dbReference type="EMBL" id="JBHLXD010000020">
    <property type="protein sequence ID" value="MFC0209290.1"/>
    <property type="molecule type" value="Genomic_DNA"/>
</dbReference>
<organism evidence="7 8">
    <name type="scientific">Chelativorans intermedius</name>
    <dbReference type="NCBI Taxonomy" id="515947"/>
    <lineage>
        <taxon>Bacteria</taxon>
        <taxon>Pseudomonadati</taxon>
        <taxon>Pseudomonadota</taxon>
        <taxon>Alphaproteobacteria</taxon>
        <taxon>Hyphomicrobiales</taxon>
        <taxon>Phyllobacteriaceae</taxon>
        <taxon>Chelativorans</taxon>
    </lineage>
</organism>
<name>A0ABV6D9F1_9HYPH</name>
<dbReference type="InterPro" id="IPR036388">
    <property type="entry name" value="WH-like_DNA-bd_sf"/>
</dbReference>
<dbReference type="Pfam" id="PF08281">
    <property type="entry name" value="Sigma70_r4_2"/>
    <property type="match status" value="1"/>
</dbReference>
<dbReference type="PANTHER" id="PTHR34294:SF1">
    <property type="entry name" value="TRANSCRIPTIONAL REGULATOR LSRR"/>
    <property type="match status" value="1"/>
</dbReference>
<accession>A0ABV6D9F1</accession>
<dbReference type="PANTHER" id="PTHR34294">
    <property type="entry name" value="TRANSCRIPTIONAL REGULATOR-RELATED"/>
    <property type="match status" value="1"/>
</dbReference>
<dbReference type="Gene3D" id="3.40.50.1360">
    <property type="match status" value="1"/>
</dbReference>
<comment type="similarity">
    <text evidence="1">Belongs to the SorC transcriptional regulatory family.</text>
</comment>
<evidence type="ECO:0000256" key="1">
    <source>
        <dbReference type="ARBA" id="ARBA00010466"/>
    </source>
</evidence>
<keyword evidence="2" id="KW-0805">Transcription regulation</keyword>
<feature type="domain" description="Sugar-binding" evidence="5">
    <location>
        <begin position="65"/>
        <end position="310"/>
    </location>
</feature>
<dbReference type="InterPro" id="IPR037171">
    <property type="entry name" value="NagB/RpiA_transferase-like"/>
</dbReference>
<sequence>MAYRPADQIVHKAAWLYYTHGLRQDEVAQRLNISRASVALYLRRAREAGIVHISTSTQLFREDRMARLLEDALGLETVWIAGGEGLNDDPAAEIPTLAASVFLEMVKNGDRVGVAWGRTVYAIADAMAYADRQGVTVVELCGNLGSPYSYRPDQCTMEIARRLNARGLNFYAPLVLSTPDLANRLREEPVIREQLDGISACDLALFTVGTLDEDSHVIKCGALGLAELQALKQQGAAGVIAGQIIDANGRLLDCDYNRRIISADFDSIRAIPRRLMVVQEDEKFAPLLAAIAGRFFTHLVLTSRMARRLIEHIEAKGAKTTAKATA</sequence>
<keyword evidence="3" id="KW-0238">DNA-binding</keyword>
<protein>
    <submittedName>
        <fullName evidence="7">Sugar-binding transcriptional regulator</fullName>
    </submittedName>
</protein>
<evidence type="ECO:0000256" key="3">
    <source>
        <dbReference type="ARBA" id="ARBA00023125"/>
    </source>
</evidence>
<keyword evidence="8" id="KW-1185">Reference proteome</keyword>
<gene>
    <name evidence="7" type="ORF">ACFFJ2_12865</name>
</gene>